<dbReference type="SUPFAM" id="SSF52540">
    <property type="entry name" value="P-loop containing nucleoside triphosphate hydrolases"/>
    <property type="match status" value="1"/>
</dbReference>
<dbReference type="AlphaFoldDB" id="A0A7R6PQI4"/>
<dbReference type="GO" id="GO:0005524">
    <property type="term" value="F:ATP binding"/>
    <property type="evidence" value="ECO:0007669"/>
    <property type="project" value="UniProtKB-KW"/>
</dbReference>
<evidence type="ECO:0000256" key="2">
    <source>
        <dbReference type="ARBA" id="ARBA00022741"/>
    </source>
</evidence>
<evidence type="ECO:0000313" key="8">
    <source>
        <dbReference type="Proteomes" id="UP000595663"/>
    </source>
</evidence>
<dbReference type="PANTHER" id="PTHR42794:SF1">
    <property type="entry name" value="HEMIN IMPORT ATP-BINDING PROTEIN HMUV"/>
    <property type="match status" value="1"/>
</dbReference>
<feature type="domain" description="ABC transporter" evidence="6">
    <location>
        <begin position="2"/>
        <end position="236"/>
    </location>
</feature>
<sequence length="251" mass="27531">MLTASHLSLSRQGKLLLQGMNLELKPGEVTVLLGPNGAGKSSLLGLLSGQHSPDSGSVLLDEQPVAGLDPQLRACYLAMYTQQQPLSFSFRVEEVVALGCYPLQLDAVAMTERVKYYLTQFELDQLAQRQYTRLSGGEQQRVQVARVMAQVGDQCRVLLLDEPVSEMDLKYQQLLMQRIRQVAATGVAVCCVLHDLNLAAQLADQVVLLQNGQMLASGAVDEVMTESCLSDLYQVMVRKVDTETGPLFSSR</sequence>
<dbReference type="EC" id="3.6.3.34" evidence="7"/>
<organism evidence="7 8">
    <name type="scientific">Amphritea japonica ATCC BAA-1530</name>
    <dbReference type="NCBI Taxonomy" id="1278309"/>
    <lineage>
        <taxon>Bacteria</taxon>
        <taxon>Pseudomonadati</taxon>
        <taxon>Pseudomonadota</taxon>
        <taxon>Gammaproteobacteria</taxon>
        <taxon>Oceanospirillales</taxon>
        <taxon>Oceanospirillaceae</taxon>
        <taxon>Amphritea</taxon>
    </lineage>
</organism>
<accession>A0A7R6PQI4</accession>
<protein>
    <submittedName>
        <fullName evidence="7">Iron complex transport system ATP-binding protein</fullName>
        <ecNumber evidence="7">3.6.3.34</ecNumber>
    </submittedName>
</protein>
<keyword evidence="8" id="KW-1185">Reference proteome</keyword>
<dbReference type="InterPro" id="IPR027417">
    <property type="entry name" value="P-loop_NTPase"/>
</dbReference>
<name>A0A7R6PQI4_9GAMM</name>
<comment type="function">
    <text evidence="5">Part of the ABC transporter complex HmuTUV involved in hemin import. Responsible for energy coupling to the transport system.</text>
</comment>
<dbReference type="PANTHER" id="PTHR42794">
    <property type="entry name" value="HEMIN IMPORT ATP-BINDING PROTEIN HMUV"/>
    <property type="match status" value="1"/>
</dbReference>
<keyword evidence="2" id="KW-0547">Nucleotide-binding</keyword>
<dbReference type="GO" id="GO:0016887">
    <property type="term" value="F:ATP hydrolysis activity"/>
    <property type="evidence" value="ECO:0007669"/>
    <property type="project" value="InterPro"/>
</dbReference>
<dbReference type="SMART" id="SM00382">
    <property type="entry name" value="AAA"/>
    <property type="match status" value="1"/>
</dbReference>
<evidence type="ECO:0000313" key="7">
    <source>
        <dbReference type="EMBL" id="BBB27673.1"/>
    </source>
</evidence>
<keyword evidence="7" id="KW-0378">Hydrolase</keyword>
<dbReference type="Pfam" id="PF00005">
    <property type="entry name" value="ABC_tran"/>
    <property type="match status" value="1"/>
</dbReference>
<dbReference type="Proteomes" id="UP000595663">
    <property type="component" value="Chromosome"/>
</dbReference>
<keyword evidence="1" id="KW-0813">Transport</keyword>
<dbReference type="PROSITE" id="PS50893">
    <property type="entry name" value="ABC_TRANSPORTER_2"/>
    <property type="match status" value="1"/>
</dbReference>
<gene>
    <name evidence="7" type="ORF">AMJAP_3088</name>
</gene>
<dbReference type="Gene3D" id="3.40.50.300">
    <property type="entry name" value="P-loop containing nucleotide triphosphate hydrolases"/>
    <property type="match status" value="1"/>
</dbReference>
<dbReference type="NCBIfam" id="NF010068">
    <property type="entry name" value="PRK13548.1"/>
    <property type="match status" value="1"/>
</dbReference>
<dbReference type="RefSeq" id="WP_019623149.1">
    <property type="nucleotide sequence ID" value="NZ_AP014545.1"/>
</dbReference>
<evidence type="ECO:0000259" key="6">
    <source>
        <dbReference type="PROSITE" id="PS50893"/>
    </source>
</evidence>
<dbReference type="CDD" id="cd03214">
    <property type="entry name" value="ABC_Iron-Siderophores_B12_Hemin"/>
    <property type="match status" value="1"/>
</dbReference>
<dbReference type="InterPro" id="IPR003593">
    <property type="entry name" value="AAA+_ATPase"/>
</dbReference>
<keyword evidence="4" id="KW-1278">Translocase</keyword>
<dbReference type="EMBL" id="AP014545">
    <property type="protein sequence ID" value="BBB27673.1"/>
    <property type="molecule type" value="Genomic_DNA"/>
</dbReference>
<evidence type="ECO:0000256" key="4">
    <source>
        <dbReference type="ARBA" id="ARBA00022967"/>
    </source>
</evidence>
<dbReference type="InterPro" id="IPR003439">
    <property type="entry name" value="ABC_transporter-like_ATP-bd"/>
</dbReference>
<evidence type="ECO:0000256" key="5">
    <source>
        <dbReference type="ARBA" id="ARBA00037066"/>
    </source>
</evidence>
<keyword evidence="3 7" id="KW-0067">ATP-binding</keyword>
<dbReference type="InterPro" id="IPR017871">
    <property type="entry name" value="ABC_transporter-like_CS"/>
</dbReference>
<dbReference type="KEGG" id="ajp:AMJAP_3088"/>
<evidence type="ECO:0000256" key="3">
    <source>
        <dbReference type="ARBA" id="ARBA00022840"/>
    </source>
</evidence>
<proteinExistence type="predicted"/>
<dbReference type="PROSITE" id="PS00211">
    <property type="entry name" value="ABC_TRANSPORTER_1"/>
    <property type="match status" value="1"/>
</dbReference>
<dbReference type="OrthoDB" id="6461291at2"/>
<evidence type="ECO:0000256" key="1">
    <source>
        <dbReference type="ARBA" id="ARBA00022448"/>
    </source>
</evidence>
<reference evidence="7 8" key="1">
    <citation type="journal article" date="2008" name="Int. J. Syst. Evol. Microbiol.">
        <title>Amphritea japonica sp. nov. and Amphritea balenae sp. nov., isolated from the sediment adjacent to sperm whale carcasses off Kagoshima, Japan.</title>
        <authorList>
            <person name="Miyazaki M."/>
            <person name="Nogi Y."/>
            <person name="Fujiwara Y."/>
            <person name="Kawato M."/>
            <person name="Nagahama T."/>
            <person name="Kubokawa K."/>
            <person name="Horikoshi K."/>
        </authorList>
    </citation>
    <scope>NUCLEOTIDE SEQUENCE [LARGE SCALE GENOMIC DNA]</scope>
    <source>
        <strain evidence="7 8">ATCC BAA-1530</strain>
    </source>
</reference>